<protein>
    <submittedName>
        <fullName evidence="2">Replication protein A 70 kDa DNA-binding subunit B</fullName>
    </submittedName>
</protein>
<evidence type="ECO:0000313" key="2">
    <source>
        <dbReference type="EMBL" id="GJT36340.1"/>
    </source>
</evidence>
<keyword evidence="2" id="KW-0238">DNA-binding</keyword>
<dbReference type="Proteomes" id="UP001151760">
    <property type="component" value="Unassembled WGS sequence"/>
</dbReference>
<reference evidence="2" key="2">
    <citation type="submission" date="2022-01" db="EMBL/GenBank/DDBJ databases">
        <authorList>
            <person name="Yamashiro T."/>
            <person name="Shiraishi A."/>
            <person name="Satake H."/>
            <person name="Nakayama K."/>
        </authorList>
    </citation>
    <scope>NUCLEOTIDE SEQUENCE</scope>
</reference>
<accession>A0ABQ5DBQ4</accession>
<feature type="domain" description="Replication protein A 70 kDa DNA-binding subunit B/D first OB fold" evidence="1">
    <location>
        <begin position="7"/>
        <end position="109"/>
    </location>
</feature>
<dbReference type="InterPro" id="IPR012340">
    <property type="entry name" value="NA-bd_OB-fold"/>
</dbReference>
<dbReference type="SUPFAM" id="SSF50249">
    <property type="entry name" value="Nucleic acid-binding proteins"/>
    <property type="match status" value="1"/>
</dbReference>
<dbReference type="PANTHER" id="PTHR47165">
    <property type="entry name" value="OS03G0429900 PROTEIN"/>
    <property type="match status" value="1"/>
</dbReference>
<dbReference type="GO" id="GO:0003677">
    <property type="term" value="F:DNA binding"/>
    <property type="evidence" value="ECO:0007669"/>
    <property type="project" value="UniProtKB-KW"/>
</dbReference>
<dbReference type="EMBL" id="BQNB010015128">
    <property type="protein sequence ID" value="GJT36340.1"/>
    <property type="molecule type" value="Genomic_DNA"/>
</dbReference>
<keyword evidence="3" id="KW-1185">Reference proteome</keyword>
<reference evidence="2" key="1">
    <citation type="journal article" date="2022" name="Int. J. Mol. Sci.">
        <title>Draft Genome of Tanacetum Coccineum: Genomic Comparison of Closely Related Tanacetum-Family Plants.</title>
        <authorList>
            <person name="Yamashiro T."/>
            <person name="Shiraishi A."/>
            <person name="Nakayama K."/>
            <person name="Satake H."/>
        </authorList>
    </citation>
    <scope>NUCLEOTIDE SEQUENCE</scope>
</reference>
<name>A0ABQ5DBQ4_9ASTR</name>
<dbReference type="CDD" id="cd04480">
    <property type="entry name" value="RPA1_DBD_A_like"/>
    <property type="match status" value="1"/>
</dbReference>
<organism evidence="2 3">
    <name type="scientific">Tanacetum coccineum</name>
    <dbReference type="NCBI Taxonomy" id="301880"/>
    <lineage>
        <taxon>Eukaryota</taxon>
        <taxon>Viridiplantae</taxon>
        <taxon>Streptophyta</taxon>
        <taxon>Embryophyta</taxon>
        <taxon>Tracheophyta</taxon>
        <taxon>Spermatophyta</taxon>
        <taxon>Magnoliopsida</taxon>
        <taxon>eudicotyledons</taxon>
        <taxon>Gunneridae</taxon>
        <taxon>Pentapetalae</taxon>
        <taxon>asterids</taxon>
        <taxon>campanulids</taxon>
        <taxon>Asterales</taxon>
        <taxon>Asteraceae</taxon>
        <taxon>Asteroideae</taxon>
        <taxon>Anthemideae</taxon>
        <taxon>Anthemidinae</taxon>
        <taxon>Tanacetum</taxon>
    </lineage>
</organism>
<gene>
    <name evidence="2" type="ORF">Tco_0926759</name>
</gene>
<dbReference type="Gene3D" id="2.40.50.140">
    <property type="entry name" value="Nucleic acid-binding proteins"/>
    <property type="match status" value="1"/>
</dbReference>
<evidence type="ECO:0000259" key="1">
    <source>
        <dbReference type="Pfam" id="PF02721"/>
    </source>
</evidence>
<dbReference type="InterPro" id="IPR003871">
    <property type="entry name" value="RFA1B/D_OB_1st"/>
</dbReference>
<comment type="caution">
    <text evidence="2">The sequence shown here is derived from an EMBL/GenBank/DDBJ whole genome shotgun (WGS) entry which is preliminary data.</text>
</comment>
<sequence length="249" mass="28750">MEQQMTLLCDIDPMMDDVKVLTRCIIIWKSHAAGKPNQPWGLDVVLQDPEGNRIQASIKLENMNKFLAVLDEGSCYRIGDFGVGENEGKFPLLNHHYKINFYQNTSVTRVIHFDQNLCGFKFEPFQNFTSNRFGSIDTVDKASVSNCLFSTKLYLNEDIPEIVAFKQRYSENDGEYEKNHAISLYSPMKKEVTIEEFFAGAIKKMVGSIRESGYEYEAIMYAKVQKIHRENGWTYTGCNIRQFLKFLND</sequence>
<evidence type="ECO:0000313" key="3">
    <source>
        <dbReference type="Proteomes" id="UP001151760"/>
    </source>
</evidence>
<proteinExistence type="predicted"/>
<dbReference type="Pfam" id="PF02721">
    <property type="entry name" value="DUF223"/>
    <property type="match status" value="1"/>
</dbReference>
<dbReference type="PANTHER" id="PTHR47165:SF4">
    <property type="entry name" value="OS03G0429900 PROTEIN"/>
    <property type="match status" value="1"/>
</dbReference>